<feature type="domain" description="TmcB/TmcC TPR repeats" evidence="2">
    <location>
        <begin position="461"/>
        <end position="553"/>
    </location>
</feature>
<name>A0AAU9IAH7_9CILI</name>
<evidence type="ECO:0000313" key="3">
    <source>
        <dbReference type="EMBL" id="CAG9311207.1"/>
    </source>
</evidence>
<keyword evidence="4" id="KW-1185">Reference proteome</keyword>
<feature type="transmembrane region" description="Helical" evidence="1">
    <location>
        <begin position="299"/>
        <end position="317"/>
    </location>
</feature>
<dbReference type="InterPro" id="IPR057352">
    <property type="entry name" value="TPR_TmcB/C"/>
</dbReference>
<feature type="transmembrane region" description="Helical" evidence="1">
    <location>
        <begin position="242"/>
        <end position="260"/>
    </location>
</feature>
<evidence type="ECO:0000256" key="1">
    <source>
        <dbReference type="SAM" id="Phobius"/>
    </source>
</evidence>
<dbReference type="InterPro" id="IPR052994">
    <property type="entry name" value="Tiny_macrocysts_regulators"/>
</dbReference>
<keyword evidence="1" id="KW-0472">Membrane</keyword>
<feature type="transmembrane region" description="Helical" evidence="1">
    <location>
        <begin position="323"/>
        <end position="344"/>
    </location>
</feature>
<organism evidence="3 4">
    <name type="scientific">Blepharisma stoltei</name>
    <dbReference type="NCBI Taxonomy" id="1481888"/>
    <lineage>
        <taxon>Eukaryota</taxon>
        <taxon>Sar</taxon>
        <taxon>Alveolata</taxon>
        <taxon>Ciliophora</taxon>
        <taxon>Postciliodesmatophora</taxon>
        <taxon>Heterotrichea</taxon>
        <taxon>Heterotrichida</taxon>
        <taxon>Blepharismidae</taxon>
        <taxon>Blepharisma</taxon>
    </lineage>
</organism>
<protein>
    <recommendedName>
        <fullName evidence="2">TmcB/TmcC TPR repeats domain-containing protein</fullName>
    </recommendedName>
</protein>
<reference evidence="3" key="1">
    <citation type="submission" date="2021-09" db="EMBL/GenBank/DDBJ databases">
        <authorList>
            <consortium name="AG Swart"/>
            <person name="Singh M."/>
            <person name="Singh A."/>
            <person name="Seah K."/>
            <person name="Emmerich C."/>
        </authorList>
    </citation>
    <scope>NUCLEOTIDE SEQUENCE</scope>
    <source>
        <strain evidence="3">ATCC30299</strain>
    </source>
</reference>
<feature type="transmembrane region" description="Helical" evidence="1">
    <location>
        <begin position="113"/>
        <end position="137"/>
    </location>
</feature>
<dbReference type="Pfam" id="PF25474">
    <property type="entry name" value="TPR_TmcB"/>
    <property type="match status" value="1"/>
</dbReference>
<dbReference type="Proteomes" id="UP001162131">
    <property type="component" value="Unassembled WGS sequence"/>
</dbReference>
<feature type="transmembrane region" description="Helical" evidence="1">
    <location>
        <begin position="266"/>
        <end position="287"/>
    </location>
</feature>
<feature type="transmembrane region" description="Helical" evidence="1">
    <location>
        <begin position="149"/>
        <end position="171"/>
    </location>
</feature>
<feature type="transmembrane region" description="Helical" evidence="1">
    <location>
        <begin position="198"/>
        <end position="221"/>
    </location>
</feature>
<evidence type="ECO:0000313" key="4">
    <source>
        <dbReference type="Proteomes" id="UP001162131"/>
    </source>
</evidence>
<keyword evidence="1" id="KW-0812">Transmembrane</keyword>
<sequence length="879" mass="101273">MVIHGFEIGEYPVHNARLWKAKTGKTLKHSIFEFYSKLYHAQNRTVYIGDESLLSQKVKETFIATIWCFQTITLLWIPQLAIKNWAENRTIWEIIGFLRLDNISSELGITFEYFYLSIIMIFIIVLCIIVLILLDYLSQNIPNLVISALRWIFDLWKTAFLTPSLTLYSVFLKYNFSSKGHISAYKNNNDPADFELNAAWQFVIILTMTLIFVLIISYEEFIGEIRHSVSIKVLKAKAHSKVDVHIAIFMYFSPILYAITNEDFMVYFQLFMMIVSLILIAEIMIFLPYFSLCYCFIKILGLFAIALVSFGFILGYLMDNSLVIILVAIILGPFLAFFALQFTLKLQNKLSVNVPETLSGIESAYQLEKSLRCSLCSNDAEHKEQIINLYEAFFNKAGSLKNKLQLIWAANYCLFTLKDESLAKVKLSRIKNILEWNLEADFQEYLINNTIQDSLSSESSRFISYLQQLHLIKTSDINLCINLLKFWEEITSSKPDLDRLTKRLTWISKKMQLLANKYSQLITKFIDCREFLSLYASFMKDIILDRDKANFLGNKLKTFNADIMNSGPSQLSCFDDLSAILIISVEEDSFGQILFSNKKAKDVMKFNSPSIDGSNIMSFIPSYYCEKLKDYAIGYSHFCFSSEIDLNGGFFLELPSEYLIECTGKASITTIENFLVFILIFKQSQKKNKIALLSENGEILCYSKYFAEMAGKENNNLIGCNIKNIFNETEQYLANNGTTSESRLICSSIHACNIEIFYAAFISGCEEIQRWENKSSEWLPDKKRKNKKTSHDSLDLLVHEYPNKGIKNEYEGKVSFNSEMNLKSGKNKIHEITEKRFSENFSEEKSESWQNKKLINLVASSSRKINILHAAFILSVKNI</sequence>
<dbReference type="AlphaFoldDB" id="A0AAU9IAH7"/>
<keyword evidence="1" id="KW-1133">Transmembrane helix</keyword>
<evidence type="ECO:0000259" key="2">
    <source>
        <dbReference type="Pfam" id="PF25474"/>
    </source>
</evidence>
<dbReference type="PANTHER" id="PTHR31600">
    <property type="entry name" value="TINY MACROCYSTS PROTEIN B-RELATED"/>
    <property type="match status" value="1"/>
</dbReference>
<comment type="caution">
    <text evidence="3">The sequence shown here is derived from an EMBL/GenBank/DDBJ whole genome shotgun (WGS) entry which is preliminary data.</text>
</comment>
<dbReference type="EMBL" id="CAJZBQ010000004">
    <property type="protein sequence ID" value="CAG9311207.1"/>
    <property type="molecule type" value="Genomic_DNA"/>
</dbReference>
<gene>
    <name evidence="3" type="ORF">BSTOLATCC_MIC3499</name>
</gene>
<dbReference type="PANTHER" id="PTHR31600:SF2">
    <property type="entry name" value="GAMETE ENRICHED GENE 10 PROTEIN-RELATED"/>
    <property type="match status" value="1"/>
</dbReference>
<accession>A0AAU9IAH7</accession>
<proteinExistence type="predicted"/>